<name>A0A2X3XYK9_9STRE</name>
<dbReference type="InterPro" id="IPR036265">
    <property type="entry name" value="HIT-like_sf"/>
</dbReference>
<dbReference type="PROSITE" id="PS51084">
    <property type="entry name" value="HIT_2"/>
    <property type="match status" value="1"/>
</dbReference>
<dbReference type="InterPro" id="IPR039384">
    <property type="entry name" value="HINT"/>
</dbReference>
<reference evidence="5 6" key="1">
    <citation type="submission" date="2018-06" db="EMBL/GenBank/DDBJ databases">
        <authorList>
            <consortium name="Pathogen Informatics"/>
            <person name="Doyle S."/>
        </authorList>
    </citation>
    <scope>NUCLEOTIDE SEQUENCE [LARGE SCALE GENOMIC DNA]</scope>
    <source>
        <strain evidence="5 6">NCTC12278</strain>
    </source>
</reference>
<dbReference type="SUPFAM" id="SSF54197">
    <property type="entry name" value="HIT-like"/>
    <property type="match status" value="1"/>
</dbReference>
<dbReference type="Gene3D" id="3.30.428.10">
    <property type="entry name" value="HIT-like"/>
    <property type="match status" value="1"/>
</dbReference>
<evidence type="ECO:0000256" key="1">
    <source>
        <dbReference type="PIRSR" id="PIRSR601310-1"/>
    </source>
</evidence>
<dbReference type="GO" id="GO:0009117">
    <property type="term" value="P:nucleotide metabolic process"/>
    <property type="evidence" value="ECO:0007669"/>
    <property type="project" value="TreeGrafter"/>
</dbReference>
<dbReference type="Proteomes" id="UP000249495">
    <property type="component" value="Chromosome 1"/>
</dbReference>
<feature type="short sequence motif" description="Histidine triad motif" evidence="2 3">
    <location>
        <begin position="97"/>
        <end position="101"/>
    </location>
</feature>
<evidence type="ECO:0000256" key="3">
    <source>
        <dbReference type="PROSITE-ProRule" id="PRU00464"/>
    </source>
</evidence>
<proteinExistence type="predicted"/>
<dbReference type="Pfam" id="PF01230">
    <property type="entry name" value="HIT"/>
    <property type="match status" value="1"/>
</dbReference>
<organism evidence="5 6">
    <name type="scientific">Streptococcus ferus</name>
    <dbReference type="NCBI Taxonomy" id="1345"/>
    <lineage>
        <taxon>Bacteria</taxon>
        <taxon>Bacillati</taxon>
        <taxon>Bacillota</taxon>
        <taxon>Bacilli</taxon>
        <taxon>Lactobacillales</taxon>
        <taxon>Streptococcaceae</taxon>
        <taxon>Streptococcus</taxon>
    </lineage>
</organism>
<evidence type="ECO:0000259" key="4">
    <source>
        <dbReference type="PROSITE" id="PS51084"/>
    </source>
</evidence>
<dbReference type="STRING" id="1123303.GCA_000372425_01645"/>
<dbReference type="CDD" id="cd01277">
    <property type="entry name" value="HINT_subgroup"/>
    <property type="match status" value="1"/>
</dbReference>
<dbReference type="InterPro" id="IPR001310">
    <property type="entry name" value="Histidine_triad_HIT"/>
</dbReference>
<evidence type="ECO:0000256" key="2">
    <source>
        <dbReference type="PIRSR" id="PIRSR601310-3"/>
    </source>
</evidence>
<dbReference type="InterPro" id="IPR011146">
    <property type="entry name" value="HIT-like"/>
</dbReference>
<dbReference type="PANTHER" id="PTHR46648:SF1">
    <property type="entry name" value="ADENOSINE 5'-MONOPHOSPHORAMIDASE HNT1"/>
    <property type="match status" value="1"/>
</dbReference>
<dbReference type="EMBL" id="LS483343">
    <property type="protein sequence ID" value="SQF39532.1"/>
    <property type="molecule type" value="Genomic_DNA"/>
</dbReference>
<dbReference type="PANTHER" id="PTHR46648">
    <property type="entry name" value="HIT FAMILY PROTEIN 1"/>
    <property type="match status" value="1"/>
</dbReference>
<feature type="active site" description="Tele-AMP-histidine intermediate" evidence="1">
    <location>
        <position position="99"/>
    </location>
</feature>
<feature type="domain" description="HIT" evidence="4">
    <location>
        <begin position="5"/>
        <end position="113"/>
    </location>
</feature>
<sequence length="139" mass="15358">MDDCIFCKIIAGDIPSSKIYEDDEVLAFLDISQATKGHTLLIPKEHVRNTLDLSEQKAATLFSRLPKLARAVKTATQADGLNIVNNNEEAAGQTVFHAHIHLLPRYLDGDELDIHFVSHAPDFEALGQLAQRIAKEVEA</sequence>
<accession>A0A2X3XYK9</accession>
<gene>
    <name evidence="5" type="primary">hit</name>
    <name evidence="5" type="ORF">NCTC12278_00389</name>
</gene>
<dbReference type="OrthoDB" id="9784774at2"/>
<evidence type="ECO:0000313" key="6">
    <source>
        <dbReference type="Proteomes" id="UP000249495"/>
    </source>
</evidence>
<dbReference type="KEGG" id="sfer:NCTC12278_00389"/>
<evidence type="ECO:0000313" key="5">
    <source>
        <dbReference type="EMBL" id="SQF39532.1"/>
    </source>
</evidence>
<dbReference type="FunFam" id="3.30.428.10:FF:000014">
    <property type="entry name" value="Putative histidine triad (HIT) protein"/>
    <property type="match status" value="1"/>
</dbReference>
<dbReference type="AlphaFoldDB" id="A0A2X3XYK9"/>
<dbReference type="RefSeq" id="WP_018030957.1">
    <property type="nucleotide sequence ID" value="NZ_CAMCCF010000011.1"/>
</dbReference>
<dbReference type="GO" id="GO:0003824">
    <property type="term" value="F:catalytic activity"/>
    <property type="evidence" value="ECO:0007669"/>
    <property type="project" value="InterPro"/>
</dbReference>
<dbReference type="PRINTS" id="PR00332">
    <property type="entry name" value="HISTRIAD"/>
</dbReference>
<protein>
    <submittedName>
        <fullName evidence="5">Hit-like protein involved in cell-cycle regulation</fullName>
    </submittedName>
</protein>
<keyword evidence="6" id="KW-1185">Reference proteome</keyword>